<reference evidence="1" key="1">
    <citation type="journal article" date="2021" name="PeerJ">
        <title>Extensive microbial diversity within the chicken gut microbiome revealed by metagenomics and culture.</title>
        <authorList>
            <person name="Gilroy R."/>
            <person name="Ravi A."/>
            <person name="Getino M."/>
            <person name="Pursley I."/>
            <person name="Horton D.L."/>
            <person name="Alikhan N.F."/>
            <person name="Baker D."/>
            <person name="Gharbi K."/>
            <person name="Hall N."/>
            <person name="Watson M."/>
            <person name="Adriaenssens E.M."/>
            <person name="Foster-Nyarko E."/>
            <person name="Jarju S."/>
            <person name="Secka A."/>
            <person name="Antonio M."/>
            <person name="Oren A."/>
            <person name="Chaudhuri R.R."/>
            <person name="La Ragione R."/>
            <person name="Hildebrand F."/>
            <person name="Pallen M.J."/>
        </authorList>
    </citation>
    <scope>NUCLEOTIDE SEQUENCE</scope>
    <source>
        <strain evidence="1">B5-657</strain>
    </source>
</reference>
<dbReference type="EMBL" id="JAHLFQ010000175">
    <property type="protein sequence ID" value="MBU3804614.1"/>
    <property type="molecule type" value="Genomic_DNA"/>
</dbReference>
<comment type="caution">
    <text evidence="1">The sequence shown here is derived from an EMBL/GenBank/DDBJ whole genome shotgun (WGS) entry which is preliminary data.</text>
</comment>
<reference evidence="1" key="2">
    <citation type="submission" date="2021-04" db="EMBL/GenBank/DDBJ databases">
        <authorList>
            <person name="Gilroy R."/>
        </authorList>
    </citation>
    <scope>NUCLEOTIDE SEQUENCE</scope>
    <source>
        <strain evidence="1">B5-657</strain>
    </source>
</reference>
<name>A0A9E2KCW4_9FIRM</name>
<evidence type="ECO:0000313" key="1">
    <source>
        <dbReference type="EMBL" id="MBU3804614.1"/>
    </source>
</evidence>
<gene>
    <name evidence="1" type="ORF">H9872_07650</name>
</gene>
<feature type="non-terminal residue" evidence="1">
    <location>
        <position position="1"/>
    </location>
</feature>
<organism evidence="1 2">
    <name type="scientific">Candidatus Cellulosilyticum pullistercoris</name>
    <dbReference type="NCBI Taxonomy" id="2838521"/>
    <lineage>
        <taxon>Bacteria</taxon>
        <taxon>Bacillati</taxon>
        <taxon>Bacillota</taxon>
        <taxon>Clostridia</taxon>
        <taxon>Lachnospirales</taxon>
        <taxon>Cellulosilyticaceae</taxon>
        <taxon>Cellulosilyticum</taxon>
    </lineage>
</organism>
<protein>
    <submittedName>
        <fullName evidence="1">Uncharacterized protein</fullName>
    </submittedName>
</protein>
<accession>A0A9E2KCW4</accession>
<proteinExistence type="predicted"/>
<dbReference type="AlphaFoldDB" id="A0A9E2KCW4"/>
<sequence>VGNKMLTKLIIWGKCQEELSTDLTSYSKGIKRSYQLVHGQLLTYCKVQDRMELENILQKRESPILCTDQLKEYTYLKELLKGKRSYTLIFIPHLKELGIKKLCQQFIFVARQTSRKDFSRKDLIILWGKGQNEGEMLLDILKHFHLMDKASRYHFLCYMPGYINDIGLVEVEDVLREYINEESSICLTALEQTEFMGQEEAFFYLLCSEMN</sequence>
<evidence type="ECO:0000313" key="2">
    <source>
        <dbReference type="Proteomes" id="UP000824229"/>
    </source>
</evidence>
<dbReference type="Proteomes" id="UP000824229">
    <property type="component" value="Unassembled WGS sequence"/>
</dbReference>